<dbReference type="NCBIfam" id="NF038048">
    <property type="entry name" value="DIP1984_fam"/>
    <property type="match status" value="1"/>
</dbReference>
<gene>
    <name evidence="2" type="ORF">EV681_1937</name>
</gene>
<sequence>MKLAEALALRADSQTRLAQLKARLLRNAAVQEGESPAEEPHMLLAQYDALCAELVQLIRRINQTNSVTNVAGKTMTEALAERDVLKQRHATYIELAQAGTISRSVVTRSEVRFKSTIDVASIQKQADLLARSLRELDARIQEANWQVSLQD</sequence>
<evidence type="ECO:0000256" key="1">
    <source>
        <dbReference type="SAM" id="Coils"/>
    </source>
</evidence>
<proteinExistence type="predicted"/>
<accession>A0A4Q7VV10</accession>
<comment type="caution">
    <text evidence="2">The sequence shown here is derived from an EMBL/GenBank/DDBJ whole genome shotgun (WGS) entry which is preliminary data.</text>
</comment>
<evidence type="ECO:0000313" key="2">
    <source>
        <dbReference type="EMBL" id="RZU00129.1"/>
    </source>
</evidence>
<organism evidence="2 3">
    <name type="scientific">Advenella incenata</name>
    <dbReference type="NCBI Taxonomy" id="267800"/>
    <lineage>
        <taxon>Bacteria</taxon>
        <taxon>Pseudomonadati</taxon>
        <taxon>Pseudomonadota</taxon>
        <taxon>Betaproteobacteria</taxon>
        <taxon>Burkholderiales</taxon>
        <taxon>Alcaligenaceae</taxon>
    </lineage>
</organism>
<dbReference type="AlphaFoldDB" id="A0A4Q7VV10"/>
<dbReference type="Pfam" id="PF20935">
    <property type="entry name" value="DUF6847"/>
    <property type="match status" value="1"/>
</dbReference>
<keyword evidence="1" id="KW-0175">Coiled coil</keyword>
<evidence type="ECO:0000313" key="3">
    <source>
        <dbReference type="Proteomes" id="UP000293398"/>
    </source>
</evidence>
<dbReference type="InterPro" id="IPR047741">
    <property type="entry name" value="DIP1984-like"/>
</dbReference>
<feature type="coiled-coil region" evidence="1">
    <location>
        <begin position="119"/>
        <end position="146"/>
    </location>
</feature>
<reference evidence="2 3" key="1">
    <citation type="submission" date="2019-02" db="EMBL/GenBank/DDBJ databases">
        <title>Genomic Encyclopedia of Type Strains, Phase IV (KMG-IV): sequencing the most valuable type-strain genomes for metagenomic binning, comparative biology and taxonomic classification.</title>
        <authorList>
            <person name="Goeker M."/>
        </authorList>
    </citation>
    <scope>NUCLEOTIDE SEQUENCE [LARGE SCALE GENOMIC DNA]</scope>
    <source>
        <strain evidence="2 3">DSM 23814</strain>
    </source>
</reference>
<dbReference type="EMBL" id="SHKO01000001">
    <property type="protein sequence ID" value="RZU00129.1"/>
    <property type="molecule type" value="Genomic_DNA"/>
</dbReference>
<dbReference type="CDD" id="cd12208">
    <property type="entry name" value="DIP1984-like"/>
    <property type="match status" value="1"/>
</dbReference>
<dbReference type="RefSeq" id="WP_128394349.1">
    <property type="nucleotide sequence ID" value="NZ_SHKO01000001.1"/>
</dbReference>
<dbReference type="Gene3D" id="6.10.320.10">
    <property type="match status" value="1"/>
</dbReference>
<keyword evidence="3" id="KW-1185">Reference proteome</keyword>
<dbReference type="OrthoDB" id="3730241at2"/>
<protein>
    <recommendedName>
        <fullName evidence="4">Septicolysin</fullName>
    </recommendedName>
</protein>
<dbReference type="Proteomes" id="UP000293398">
    <property type="component" value="Unassembled WGS sequence"/>
</dbReference>
<name>A0A4Q7VV10_9BURK</name>
<evidence type="ECO:0008006" key="4">
    <source>
        <dbReference type="Google" id="ProtNLM"/>
    </source>
</evidence>